<accession>A0AAE9HFN4</accession>
<protein>
    <submittedName>
        <fullName evidence="1">Uncharacterized protein</fullName>
    </submittedName>
</protein>
<dbReference type="Proteomes" id="UP000830955">
    <property type="component" value="Segment"/>
</dbReference>
<keyword evidence="2" id="KW-1185">Reference proteome</keyword>
<evidence type="ECO:0000313" key="2">
    <source>
        <dbReference type="Proteomes" id="UP000830955"/>
    </source>
</evidence>
<name>A0AAE9HFN4_9CAUD</name>
<sequence>MTEYDVAWNADKTEVVLFLKKPDGGMCDRVSLAELEAAMCHIPSWERGFPLAAEGDIMYRYRK</sequence>
<reference evidence="1 2" key="1">
    <citation type="submission" date="2022-03" db="EMBL/GenBank/DDBJ databases">
        <authorList>
            <person name="Friedrich I."/>
            <person name="Schneider D."/>
            <person name="Poehlein A."/>
            <person name="Hertel R."/>
            <person name="Daniel R."/>
        </authorList>
    </citation>
    <scope>NUCLEOTIDE SEQUENCE [LARGE SCALE GENOMIC DNA]</scope>
</reference>
<gene>
    <name evidence="1" type="ORF">OTAKU_00470</name>
</gene>
<proteinExistence type="predicted"/>
<organism evidence="1 2">
    <name type="scientific">Serratia phage vB_SmaM-Otaku</name>
    <dbReference type="NCBI Taxonomy" id="2932867"/>
    <lineage>
        <taxon>Viruses</taxon>
        <taxon>Duplodnaviria</taxon>
        <taxon>Heunggongvirae</taxon>
        <taxon>Uroviricota</taxon>
        <taxon>Caudoviricetes</taxon>
        <taxon>Sarkviridae</taxon>
        <taxon>Otakuvirus</taxon>
        <taxon>Otakuvirus otaku</taxon>
    </lineage>
</organism>
<dbReference type="EMBL" id="ON087563">
    <property type="protein sequence ID" value="UPU16036.1"/>
    <property type="molecule type" value="Genomic_DNA"/>
</dbReference>
<evidence type="ECO:0000313" key="1">
    <source>
        <dbReference type="EMBL" id="UPU16036.1"/>
    </source>
</evidence>